<dbReference type="RefSeq" id="WP_161016587.1">
    <property type="nucleotide sequence ID" value="NZ_WWCK01000008.1"/>
</dbReference>
<dbReference type="PANTHER" id="PTHR18964">
    <property type="entry name" value="ROK (REPRESSOR, ORF, KINASE) FAMILY"/>
    <property type="match status" value="1"/>
</dbReference>
<dbReference type="Gene3D" id="1.10.10.10">
    <property type="entry name" value="Winged helix-like DNA-binding domain superfamily/Winged helix DNA-binding domain"/>
    <property type="match status" value="1"/>
</dbReference>
<dbReference type="Gene3D" id="3.30.420.40">
    <property type="match status" value="4"/>
</dbReference>
<keyword evidence="2" id="KW-1185">Reference proteome</keyword>
<dbReference type="PANTHER" id="PTHR18964:SF169">
    <property type="entry name" value="N-ACETYLMANNOSAMINE KINASE"/>
    <property type="match status" value="1"/>
</dbReference>
<accession>A0A7X4GUQ8</accession>
<dbReference type="InterPro" id="IPR036390">
    <property type="entry name" value="WH_DNA-bd_sf"/>
</dbReference>
<evidence type="ECO:0000313" key="2">
    <source>
        <dbReference type="Proteomes" id="UP000450012"/>
    </source>
</evidence>
<evidence type="ECO:0000313" key="1">
    <source>
        <dbReference type="EMBL" id="MYM70078.1"/>
    </source>
</evidence>
<proteinExistence type="predicted"/>
<name>A0A7X4GUQ8_9BURK</name>
<dbReference type="SUPFAM" id="SSF46785">
    <property type="entry name" value="Winged helix' DNA-binding domain"/>
    <property type="match status" value="1"/>
</dbReference>
<sequence>MSRPTEYAQWLDRLQLPCVSANGRHVLRLLIKSGCISQAAIVRHSDFSQPTVVRLMQSFLKEGMVVLSSRAAEGPGNPSANVTLNPDYTFSFGIAMLGDVLSLVLMDFIGRVRGVRSAAMPDMSRQAVLDKLVQFKSELLHEVPQATRLAGIGLGISGFFVNQGGMINPPQSLKDWALVDIEPIIEEAMRLPVMLDNDATAAAIGESLFGIGRNSANFAYLHLTNGFGGGIIVNGQPFRGHHGNAGEFGGVWALANADYPNLDLLRACVAEQGHVFATVEDMVQVIDAGWPGVDRWLEQAVQPFSMLAGLLTSIIDPEIIVLGGRLPPSIGTALLERLVIPSPGSRWGQFPPQPRLVLAQVDEHAVAIGAAAMPMQRLFFG</sequence>
<dbReference type="SUPFAM" id="SSF53067">
    <property type="entry name" value="Actin-like ATPase domain"/>
    <property type="match status" value="1"/>
</dbReference>
<organism evidence="1 2">
    <name type="scientific">Duganella rivi</name>
    <dbReference type="NCBI Taxonomy" id="2666083"/>
    <lineage>
        <taxon>Bacteria</taxon>
        <taxon>Pseudomonadati</taxon>
        <taxon>Pseudomonadota</taxon>
        <taxon>Betaproteobacteria</taxon>
        <taxon>Burkholderiales</taxon>
        <taxon>Oxalobacteraceae</taxon>
        <taxon>Telluria group</taxon>
        <taxon>Duganella</taxon>
    </lineage>
</organism>
<dbReference type="InterPro" id="IPR043129">
    <property type="entry name" value="ATPase_NBD"/>
</dbReference>
<dbReference type="InterPro" id="IPR036388">
    <property type="entry name" value="WH-like_DNA-bd_sf"/>
</dbReference>
<gene>
    <name evidence="1" type="ORF">GTP45_24965</name>
</gene>
<dbReference type="Pfam" id="PF00480">
    <property type="entry name" value="ROK"/>
    <property type="match status" value="1"/>
</dbReference>
<dbReference type="EMBL" id="WWCK01000008">
    <property type="protein sequence ID" value="MYM70078.1"/>
    <property type="molecule type" value="Genomic_DNA"/>
</dbReference>
<dbReference type="GO" id="GO:0019262">
    <property type="term" value="P:N-acetylneuraminate catabolic process"/>
    <property type="evidence" value="ECO:0007669"/>
    <property type="project" value="TreeGrafter"/>
</dbReference>
<protein>
    <submittedName>
        <fullName evidence="1">ROK family protein</fullName>
    </submittedName>
</protein>
<dbReference type="GO" id="GO:0009384">
    <property type="term" value="F:N-acylmannosamine kinase activity"/>
    <property type="evidence" value="ECO:0007669"/>
    <property type="project" value="TreeGrafter"/>
</dbReference>
<dbReference type="InterPro" id="IPR000600">
    <property type="entry name" value="ROK"/>
</dbReference>
<dbReference type="AlphaFoldDB" id="A0A7X4GUQ8"/>
<dbReference type="Proteomes" id="UP000450012">
    <property type="component" value="Unassembled WGS sequence"/>
</dbReference>
<dbReference type="CDD" id="cd23763">
    <property type="entry name" value="ASKHA_ATPase_ROK"/>
    <property type="match status" value="1"/>
</dbReference>
<reference evidence="1 2" key="1">
    <citation type="submission" date="2019-12" db="EMBL/GenBank/DDBJ databases">
        <title>Novel species isolated from a subtropical stream in China.</title>
        <authorList>
            <person name="Lu H."/>
        </authorList>
    </citation>
    <scope>NUCLEOTIDE SEQUENCE [LARGE SCALE GENOMIC DNA]</scope>
    <source>
        <strain evidence="1 2">FT55W</strain>
    </source>
</reference>
<comment type="caution">
    <text evidence="1">The sequence shown here is derived from an EMBL/GenBank/DDBJ whole genome shotgun (WGS) entry which is preliminary data.</text>
</comment>